<protein>
    <submittedName>
        <fullName evidence="5">Molybdopterin dehydrogenase</fullName>
    </submittedName>
</protein>
<dbReference type="RefSeq" id="WP_086080207.1">
    <property type="nucleotide sequence ID" value="NZ_CP021111.1"/>
</dbReference>
<evidence type="ECO:0000256" key="1">
    <source>
        <dbReference type="ARBA" id="ARBA00022630"/>
    </source>
</evidence>
<keyword evidence="6" id="KW-1185">Reference proteome</keyword>
<dbReference type="InterPro" id="IPR016167">
    <property type="entry name" value="FAD-bd_PCMH_sub1"/>
</dbReference>
<dbReference type="Gene3D" id="3.30.390.50">
    <property type="entry name" value="CO dehydrogenase flavoprotein, C-terminal domain"/>
    <property type="match status" value="1"/>
</dbReference>
<name>A0A1W6ZGM7_9BORD</name>
<dbReference type="InterPro" id="IPR016166">
    <property type="entry name" value="FAD-bd_PCMH"/>
</dbReference>
<gene>
    <name evidence="5" type="ORF">CAL15_20645</name>
</gene>
<evidence type="ECO:0000313" key="5">
    <source>
        <dbReference type="EMBL" id="ARP96558.1"/>
    </source>
</evidence>
<dbReference type="Gene3D" id="3.30.465.10">
    <property type="match status" value="1"/>
</dbReference>
<evidence type="ECO:0000259" key="4">
    <source>
        <dbReference type="PROSITE" id="PS51387"/>
    </source>
</evidence>
<dbReference type="Proteomes" id="UP000194161">
    <property type="component" value="Chromosome"/>
</dbReference>
<dbReference type="GO" id="GO:0016491">
    <property type="term" value="F:oxidoreductase activity"/>
    <property type="evidence" value="ECO:0007669"/>
    <property type="project" value="UniProtKB-KW"/>
</dbReference>
<dbReference type="STRING" id="463040.CAL15_20645"/>
<evidence type="ECO:0000313" key="6">
    <source>
        <dbReference type="Proteomes" id="UP000194161"/>
    </source>
</evidence>
<keyword evidence="3" id="KW-0560">Oxidoreductase</keyword>
<keyword evidence="2" id="KW-0274">FAD</keyword>
<organism evidence="5 6">
    <name type="scientific">Bordetella genomosp. 13</name>
    <dbReference type="NCBI Taxonomy" id="463040"/>
    <lineage>
        <taxon>Bacteria</taxon>
        <taxon>Pseudomonadati</taxon>
        <taxon>Pseudomonadota</taxon>
        <taxon>Betaproteobacteria</taxon>
        <taxon>Burkholderiales</taxon>
        <taxon>Alcaligenaceae</taxon>
        <taxon>Bordetella</taxon>
    </lineage>
</organism>
<dbReference type="InterPro" id="IPR016169">
    <property type="entry name" value="FAD-bd_PCMH_sub2"/>
</dbReference>
<dbReference type="PANTHER" id="PTHR42659">
    <property type="entry name" value="XANTHINE DEHYDROGENASE SUBUNIT C-RELATED"/>
    <property type="match status" value="1"/>
</dbReference>
<sequence length="291" mass="31153">MLPFEFVVPYSLEEALSLLSPDDPEVRPVGGATAIMLMMKAGVLSPSRLVSLRNIEARYSSTRINEKGELVIGGLARLKDLEHNSDVRRGWPMLTRALRTHSNVRVRAVATVGGNLAHADPHMDLPPVMAALGARITIAGARSGLRTVPADSFCTGYYETVLARDELIVGVTVPPQPSAGTYMKITTRAAHDWPALGLALVFDNEGGHVRRPSIMAGAATDRPTRLAAAQRVLEGVSVDDDEALERAGDAAAQEIDIVGDTHGSAAYKRHLLKVTLTRAVRLAANTARTAQ</sequence>
<dbReference type="PROSITE" id="PS51387">
    <property type="entry name" value="FAD_PCMH"/>
    <property type="match status" value="1"/>
</dbReference>
<dbReference type="EMBL" id="CP021111">
    <property type="protein sequence ID" value="ARP96558.1"/>
    <property type="molecule type" value="Genomic_DNA"/>
</dbReference>
<accession>A0A1W6ZGM7</accession>
<dbReference type="PANTHER" id="PTHR42659:SF2">
    <property type="entry name" value="XANTHINE DEHYDROGENASE SUBUNIT C-RELATED"/>
    <property type="match status" value="1"/>
</dbReference>
<dbReference type="InterPro" id="IPR002346">
    <property type="entry name" value="Mopterin_DH_FAD-bd"/>
</dbReference>
<dbReference type="SUPFAM" id="SSF56176">
    <property type="entry name" value="FAD-binding/transporter-associated domain-like"/>
    <property type="match status" value="1"/>
</dbReference>
<proteinExistence type="predicted"/>
<evidence type="ECO:0000256" key="3">
    <source>
        <dbReference type="ARBA" id="ARBA00023002"/>
    </source>
</evidence>
<dbReference type="SUPFAM" id="SSF55447">
    <property type="entry name" value="CO dehydrogenase flavoprotein C-terminal domain-like"/>
    <property type="match status" value="1"/>
</dbReference>
<dbReference type="OrthoDB" id="9793944at2"/>
<dbReference type="AlphaFoldDB" id="A0A1W6ZGM7"/>
<dbReference type="Pfam" id="PF03450">
    <property type="entry name" value="CO_deh_flav_C"/>
    <property type="match status" value="1"/>
</dbReference>
<dbReference type="InterPro" id="IPR036683">
    <property type="entry name" value="CO_DH_flav_C_dom_sf"/>
</dbReference>
<dbReference type="GO" id="GO:0071949">
    <property type="term" value="F:FAD binding"/>
    <property type="evidence" value="ECO:0007669"/>
    <property type="project" value="InterPro"/>
</dbReference>
<evidence type="ECO:0000256" key="2">
    <source>
        <dbReference type="ARBA" id="ARBA00022827"/>
    </source>
</evidence>
<dbReference type="InterPro" id="IPR005107">
    <property type="entry name" value="CO_DH_flav_C"/>
</dbReference>
<keyword evidence="1" id="KW-0285">Flavoprotein</keyword>
<dbReference type="Gene3D" id="3.30.43.10">
    <property type="entry name" value="Uridine Diphospho-n-acetylenolpyruvylglucosamine Reductase, domain 2"/>
    <property type="match status" value="1"/>
</dbReference>
<dbReference type="KEGG" id="bgm:CAL15_20645"/>
<feature type="domain" description="FAD-binding PCMH-type" evidence="4">
    <location>
        <begin position="1"/>
        <end position="178"/>
    </location>
</feature>
<dbReference type="InterPro" id="IPR051312">
    <property type="entry name" value="Diverse_Substr_Oxidored"/>
</dbReference>
<dbReference type="Pfam" id="PF00941">
    <property type="entry name" value="FAD_binding_5"/>
    <property type="match status" value="1"/>
</dbReference>
<reference evidence="5 6" key="1">
    <citation type="submission" date="2017-05" db="EMBL/GenBank/DDBJ databases">
        <title>Complete and WGS of Bordetella genogroups.</title>
        <authorList>
            <person name="Spilker T."/>
            <person name="LiPuma J."/>
        </authorList>
    </citation>
    <scope>NUCLEOTIDE SEQUENCE [LARGE SCALE GENOMIC DNA]</scope>
    <source>
        <strain evidence="5 6">AU7206</strain>
    </source>
</reference>
<dbReference type="SMART" id="SM01092">
    <property type="entry name" value="CO_deh_flav_C"/>
    <property type="match status" value="1"/>
</dbReference>
<dbReference type="InterPro" id="IPR036318">
    <property type="entry name" value="FAD-bd_PCMH-like_sf"/>
</dbReference>